<dbReference type="Proteomes" id="UP000257109">
    <property type="component" value="Unassembled WGS sequence"/>
</dbReference>
<comment type="caution">
    <text evidence="1">The sequence shown here is derived from an EMBL/GenBank/DDBJ whole genome shotgun (WGS) entry which is preliminary data.</text>
</comment>
<dbReference type="AlphaFoldDB" id="A0A371E0A9"/>
<evidence type="ECO:0000313" key="2">
    <source>
        <dbReference type="Proteomes" id="UP000257109"/>
    </source>
</evidence>
<proteinExistence type="predicted"/>
<feature type="non-terminal residue" evidence="1">
    <location>
        <position position="1"/>
    </location>
</feature>
<protein>
    <submittedName>
        <fullName evidence="1">Uncharacterized protein</fullName>
    </submittedName>
</protein>
<organism evidence="1 2">
    <name type="scientific">Mucuna pruriens</name>
    <name type="common">Velvet bean</name>
    <name type="synonym">Dolichos pruriens</name>
    <dbReference type="NCBI Taxonomy" id="157652"/>
    <lineage>
        <taxon>Eukaryota</taxon>
        <taxon>Viridiplantae</taxon>
        <taxon>Streptophyta</taxon>
        <taxon>Embryophyta</taxon>
        <taxon>Tracheophyta</taxon>
        <taxon>Spermatophyta</taxon>
        <taxon>Magnoliopsida</taxon>
        <taxon>eudicotyledons</taxon>
        <taxon>Gunneridae</taxon>
        <taxon>Pentapetalae</taxon>
        <taxon>rosids</taxon>
        <taxon>fabids</taxon>
        <taxon>Fabales</taxon>
        <taxon>Fabaceae</taxon>
        <taxon>Papilionoideae</taxon>
        <taxon>50 kb inversion clade</taxon>
        <taxon>NPAAA clade</taxon>
        <taxon>indigoferoid/millettioid clade</taxon>
        <taxon>Phaseoleae</taxon>
        <taxon>Mucuna</taxon>
    </lineage>
</organism>
<name>A0A371E0A9_MUCPR</name>
<gene>
    <name evidence="1" type="ORF">CR513_62530</name>
</gene>
<accession>A0A371E0A9</accession>
<sequence length="83" mass="9738">MDEMKAAFNREYVRQSRIKKHKHMEDLANEISTIQSSNKKMSECDKTEVANNVLGLKSWNWRINYIFLNSMIKDGEKITGLET</sequence>
<evidence type="ECO:0000313" key="1">
    <source>
        <dbReference type="EMBL" id="RDX58171.1"/>
    </source>
</evidence>
<reference evidence="1" key="1">
    <citation type="submission" date="2018-05" db="EMBL/GenBank/DDBJ databases">
        <title>Draft genome of Mucuna pruriens seed.</title>
        <authorList>
            <person name="Nnadi N.E."/>
            <person name="Vos R."/>
            <person name="Hasami M.H."/>
            <person name="Devisetty U.K."/>
            <person name="Aguiy J.C."/>
        </authorList>
    </citation>
    <scope>NUCLEOTIDE SEQUENCE [LARGE SCALE GENOMIC DNA]</scope>
    <source>
        <strain evidence="1">JCA_2017</strain>
    </source>
</reference>
<keyword evidence="2" id="KW-1185">Reference proteome</keyword>
<dbReference type="EMBL" id="QJKJ01017761">
    <property type="protein sequence ID" value="RDX58171.1"/>
    <property type="molecule type" value="Genomic_DNA"/>
</dbReference>